<keyword evidence="1" id="KW-1133">Transmembrane helix</keyword>
<dbReference type="PANTHER" id="PTHR42709:SF11">
    <property type="entry name" value="DEDA FAMILY PROTEIN"/>
    <property type="match status" value="1"/>
</dbReference>
<dbReference type="AlphaFoldDB" id="A0A255XMB9"/>
<sequence>MLRRLYDWVIALSGTPQAPWALAIVSFVESSVFPIPPDVMLVPMCLANRRKALFYATICTLASVAGGFLGYAIGYYLWEAVGSWVIQTYGLGAKFDEFQKAFAEYGWWIIVLKGMTPIPYKLITIASGVAHFPLLAFTVASILSRAMRFFLIAGLLHFFGEPIRLFIEKYLTLLTTVFAVLLVGGFVLLRYL</sequence>
<feature type="transmembrane region" description="Helical" evidence="1">
    <location>
        <begin position="53"/>
        <end position="78"/>
    </location>
</feature>
<keyword evidence="4" id="KW-1185">Reference proteome</keyword>
<proteinExistence type="predicted"/>
<dbReference type="GO" id="GO:0005886">
    <property type="term" value="C:plasma membrane"/>
    <property type="evidence" value="ECO:0007669"/>
    <property type="project" value="TreeGrafter"/>
</dbReference>
<evidence type="ECO:0000313" key="4">
    <source>
        <dbReference type="Proteomes" id="UP000216361"/>
    </source>
</evidence>
<evidence type="ECO:0000313" key="3">
    <source>
        <dbReference type="EMBL" id="OYQ18117.1"/>
    </source>
</evidence>
<evidence type="ECO:0000256" key="1">
    <source>
        <dbReference type="SAM" id="Phobius"/>
    </source>
</evidence>
<dbReference type="RefSeq" id="WP_094409678.1">
    <property type="nucleotide sequence ID" value="NZ_BMJZ01000002.1"/>
</dbReference>
<dbReference type="EMBL" id="NOXS01000033">
    <property type="protein sequence ID" value="OYQ18117.1"/>
    <property type="molecule type" value="Genomic_DNA"/>
</dbReference>
<protein>
    <submittedName>
        <fullName evidence="3">Cytochrome B</fullName>
    </submittedName>
</protein>
<feature type="transmembrane region" description="Helical" evidence="1">
    <location>
        <begin position="173"/>
        <end position="191"/>
    </location>
</feature>
<dbReference type="Pfam" id="PF09335">
    <property type="entry name" value="VTT_dom"/>
    <property type="match status" value="1"/>
</dbReference>
<reference evidence="3 4" key="1">
    <citation type="submission" date="2017-07" db="EMBL/GenBank/DDBJ databases">
        <title>Elstera cyanobacteriorum sp. nov., a novel bacterium isolated from cyanobacterial aggregates in a eutrophic lake.</title>
        <authorList>
            <person name="Cai H."/>
        </authorList>
    </citation>
    <scope>NUCLEOTIDE SEQUENCE [LARGE SCALE GENOMIC DNA]</scope>
    <source>
        <strain evidence="3 4">TH019</strain>
    </source>
</reference>
<dbReference type="InterPro" id="IPR051311">
    <property type="entry name" value="DedA_domain"/>
</dbReference>
<dbReference type="Proteomes" id="UP000216361">
    <property type="component" value="Unassembled WGS sequence"/>
</dbReference>
<name>A0A255XMB9_9PROT</name>
<dbReference type="InterPro" id="IPR032816">
    <property type="entry name" value="VTT_dom"/>
</dbReference>
<feature type="transmembrane region" description="Helical" evidence="1">
    <location>
        <begin position="149"/>
        <end position="167"/>
    </location>
</feature>
<keyword evidence="1" id="KW-0472">Membrane</keyword>
<organism evidence="3 4">
    <name type="scientific">Elstera cyanobacteriorum</name>
    <dbReference type="NCBI Taxonomy" id="2022747"/>
    <lineage>
        <taxon>Bacteria</taxon>
        <taxon>Pseudomonadati</taxon>
        <taxon>Pseudomonadota</taxon>
        <taxon>Alphaproteobacteria</taxon>
        <taxon>Rhodospirillales</taxon>
        <taxon>Rhodospirillaceae</taxon>
        <taxon>Elstera</taxon>
    </lineage>
</organism>
<accession>A0A255XMB9</accession>
<gene>
    <name evidence="3" type="ORF">CHR90_14250</name>
</gene>
<evidence type="ECO:0000259" key="2">
    <source>
        <dbReference type="Pfam" id="PF09335"/>
    </source>
</evidence>
<comment type="caution">
    <text evidence="3">The sequence shown here is derived from an EMBL/GenBank/DDBJ whole genome shotgun (WGS) entry which is preliminary data.</text>
</comment>
<dbReference type="OrthoDB" id="9810270at2"/>
<feature type="transmembrane region" description="Helical" evidence="1">
    <location>
        <begin position="122"/>
        <end position="142"/>
    </location>
</feature>
<dbReference type="PANTHER" id="PTHR42709">
    <property type="entry name" value="ALKALINE PHOSPHATASE LIKE PROTEIN"/>
    <property type="match status" value="1"/>
</dbReference>
<feature type="domain" description="VTT" evidence="2">
    <location>
        <begin position="56"/>
        <end position="156"/>
    </location>
</feature>
<keyword evidence="1" id="KW-0812">Transmembrane</keyword>